<feature type="non-terminal residue" evidence="1">
    <location>
        <position position="76"/>
    </location>
</feature>
<organism evidence="1">
    <name type="scientific">hydrothermal vent metagenome</name>
    <dbReference type="NCBI Taxonomy" id="652676"/>
    <lineage>
        <taxon>unclassified sequences</taxon>
        <taxon>metagenomes</taxon>
        <taxon>ecological metagenomes</taxon>
    </lineage>
</organism>
<proteinExistence type="predicted"/>
<accession>A0A3B0WTK6</accession>
<name>A0A3B0WTK6_9ZZZZ</name>
<gene>
    <name evidence="1" type="ORF">MNBD_GAMMA07-926</name>
</gene>
<evidence type="ECO:0000313" key="1">
    <source>
        <dbReference type="EMBL" id="VAW55860.1"/>
    </source>
</evidence>
<reference evidence="1" key="1">
    <citation type="submission" date="2018-06" db="EMBL/GenBank/DDBJ databases">
        <authorList>
            <person name="Zhirakovskaya E."/>
        </authorList>
    </citation>
    <scope>NUCLEOTIDE SEQUENCE</scope>
</reference>
<sequence length="76" mass="8822">MRIIIKNMVCDRCILVIKNVLNELQLIPISILMGELDFGESTITPNQLKQFKHKIELLGFEIINDKKSKLIENIKK</sequence>
<protein>
    <submittedName>
        <fullName evidence="1">Uncharacterized protein</fullName>
    </submittedName>
</protein>
<dbReference type="EMBL" id="UOFF01000130">
    <property type="protein sequence ID" value="VAW55860.1"/>
    <property type="molecule type" value="Genomic_DNA"/>
</dbReference>
<dbReference type="AlphaFoldDB" id="A0A3B0WTK6"/>